<dbReference type="KEGG" id="apor:DDU33_02510"/>
<dbReference type="InterPro" id="IPR043148">
    <property type="entry name" value="TagF_C"/>
</dbReference>
<reference evidence="2" key="1">
    <citation type="submission" date="2018-05" db="EMBL/GenBank/DDBJ databases">
        <title>Complete genome sequence of Actinobacillus porcitonsillarum reference strain 9953L55 (CCUG 46996).</title>
        <authorList>
            <person name="Dona V."/>
            <person name="Perreten V."/>
        </authorList>
    </citation>
    <scope>NUCLEOTIDE SEQUENCE [LARGE SCALE GENOMIC DNA]</scope>
    <source>
        <strain evidence="2">9953L55</strain>
    </source>
</reference>
<dbReference type="PANTHER" id="PTHR37316:SF3">
    <property type="entry name" value="TEICHOIC ACID GLYCEROL-PHOSPHATE TRANSFERASE"/>
    <property type="match status" value="1"/>
</dbReference>
<organism evidence="1 2">
    <name type="scientific">Actinobacillus porcitonsillarum</name>
    <dbReference type="NCBI Taxonomy" id="189834"/>
    <lineage>
        <taxon>Bacteria</taxon>
        <taxon>Pseudomonadati</taxon>
        <taxon>Pseudomonadota</taxon>
        <taxon>Gammaproteobacteria</taxon>
        <taxon>Pasteurellales</taxon>
        <taxon>Pasteurellaceae</taxon>
        <taxon>Actinobacillus</taxon>
    </lineage>
</organism>
<dbReference type="Gene3D" id="3.40.50.12580">
    <property type="match status" value="1"/>
</dbReference>
<keyword evidence="2" id="KW-1185">Reference proteome</keyword>
<accession>A0A2U8FHP2</accession>
<dbReference type="InterPro" id="IPR007554">
    <property type="entry name" value="Glycerophosphate_synth"/>
</dbReference>
<name>A0A2U8FHP2_9PAST</name>
<dbReference type="GO" id="GO:0047355">
    <property type="term" value="F:CDP-glycerol glycerophosphotransferase activity"/>
    <property type="evidence" value="ECO:0007669"/>
    <property type="project" value="InterPro"/>
</dbReference>
<dbReference type="InterPro" id="IPR051612">
    <property type="entry name" value="Teichoic_Acid_Biosynth"/>
</dbReference>
<dbReference type="Proteomes" id="UP000244920">
    <property type="component" value="Chromosome"/>
</dbReference>
<evidence type="ECO:0000313" key="1">
    <source>
        <dbReference type="EMBL" id="AWI50437.1"/>
    </source>
</evidence>
<dbReference type="PANTHER" id="PTHR37316">
    <property type="entry name" value="TEICHOIC ACID GLYCEROL-PHOSPHATE PRIMASE"/>
    <property type="match status" value="1"/>
</dbReference>
<dbReference type="EMBL" id="CP029206">
    <property type="protein sequence ID" value="AWI50437.1"/>
    <property type="molecule type" value="Genomic_DNA"/>
</dbReference>
<protein>
    <submittedName>
        <fullName evidence="1">Spore coat protein CotS</fullName>
    </submittedName>
</protein>
<keyword evidence="1" id="KW-0167">Capsid protein</keyword>
<dbReference type="RefSeq" id="WP_108922928.1">
    <property type="nucleotide sequence ID" value="NZ_CP029206.1"/>
</dbReference>
<gene>
    <name evidence="1" type="ORF">DDU33_02510</name>
</gene>
<dbReference type="Pfam" id="PF04464">
    <property type="entry name" value="Glyphos_transf"/>
    <property type="match status" value="1"/>
</dbReference>
<proteinExistence type="predicted"/>
<dbReference type="AlphaFoldDB" id="A0A2U8FHP2"/>
<sequence length="378" mass="44092">MKIAFIAWNSFQVLHFKPLLKALPHATLIIEKKKKSVVIGQSILQDINNNIAYVKQSQLHEKIDGVFDVIVTQTVFEQLYLFKHTKIAMLQYGYAKEPHNYGAWRSLADLNLVYGPYAYHKISYFSPTEIVGCPRYDSWYLPEFHQKAKENYQDILDPLKKTILYAPSWGELSSFSLYIDELAKLATAYNVIVKLHHNTVIFSDKITHYEKTYPSLHFFYEKEDLLSLMSVSDMVISDYSGAIFDAVFCKKPLVLLSIPNIQNEKLDQFSLEITHRDRLGIEVLHPSKLVTTVGKAFLEKKYADKELYNKLYYDTQCATKQAIRCLENLISGIYCLSQQQLYVRHTVKELYIEKMLHKKAKKGKLQYIKRISKKYFHN</sequence>
<evidence type="ECO:0000313" key="2">
    <source>
        <dbReference type="Proteomes" id="UP000244920"/>
    </source>
</evidence>
<dbReference type="GO" id="GO:0016020">
    <property type="term" value="C:membrane"/>
    <property type="evidence" value="ECO:0007669"/>
    <property type="project" value="InterPro"/>
</dbReference>
<keyword evidence="1" id="KW-0946">Virion</keyword>
<dbReference type="SUPFAM" id="SSF53756">
    <property type="entry name" value="UDP-Glycosyltransferase/glycogen phosphorylase"/>
    <property type="match status" value="1"/>
</dbReference>